<dbReference type="SUPFAM" id="SSF51445">
    <property type="entry name" value="(Trans)glycosidases"/>
    <property type="match status" value="1"/>
</dbReference>
<dbReference type="PANTHER" id="PTHR22762">
    <property type="entry name" value="ALPHA-GLUCOSIDASE"/>
    <property type="match status" value="1"/>
</dbReference>
<dbReference type="GO" id="GO:0005975">
    <property type="term" value="P:carbohydrate metabolic process"/>
    <property type="evidence" value="ECO:0007669"/>
    <property type="project" value="InterPro"/>
</dbReference>
<dbReference type="Pfam" id="PF17137">
    <property type="entry name" value="DUF5110"/>
    <property type="match status" value="1"/>
</dbReference>
<gene>
    <name evidence="5" type="ORF">METZ01_LOCUS289567</name>
</gene>
<dbReference type="Pfam" id="PF21365">
    <property type="entry name" value="Glyco_hydro_31_3rd"/>
    <property type="match status" value="1"/>
</dbReference>
<evidence type="ECO:0000259" key="2">
    <source>
        <dbReference type="Pfam" id="PF01055"/>
    </source>
</evidence>
<proteinExistence type="inferred from homology"/>
<dbReference type="SUPFAM" id="SSF51011">
    <property type="entry name" value="Glycosyl hydrolase domain"/>
    <property type="match status" value="1"/>
</dbReference>
<organism evidence="5">
    <name type="scientific">marine metagenome</name>
    <dbReference type="NCBI Taxonomy" id="408172"/>
    <lineage>
        <taxon>unclassified sequences</taxon>
        <taxon>metagenomes</taxon>
        <taxon>ecological metagenomes</taxon>
    </lineage>
</organism>
<feature type="domain" description="Glycoside hydrolase family 31 TIM barrel" evidence="2">
    <location>
        <begin position="11"/>
        <end position="187"/>
    </location>
</feature>
<evidence type="ECO:0000259" key="4">
    <source>
        <dbReference type="Pfam" id="PF21365"/>
    </source>
</evidence>
<dbReference type="PANTHER" id="PTHR22762:SF120">
    <property type="entry name" value="HETEROGLYCAN GLUCOSIDASE 1"/>
    <property type="match status" value="1"/>
</dbReference>
<dbReference type="AlphaFoldDB" id="A0A382LKC0"/>
<protein>
    <submittedName>
        <fullName evidence="5">Uncharacterized protein</fullName>
    </submittedName>
</protein>
<evidence type="ECO:0000259" key="3">
    <source>
        <dbReference type="Pfam" id="PF17137"/>
    </source>
</evidence>
<dbReference type="InterPro" id="IPR033403">
    <property type="entry name" value="DUF5110"/>
</dbReference>
<sequence>VSEELSKRGIVTGMWTDKELDFKKYVTDYKIRLFKLDIAWVGNGTKFSMNACNTVYHYIEDNSDARGMIWTTLGWSGNHRYSIMWTGDNGYKNPDDWIRWHIPTVIGSGLSGQNAATGDIDGIYGGSADRYVRDLQWKTFTTNMMIIDNWKVAGEEWKKPWSYGEPYTSHNRQSLKLKSRLIPYLYTYSHEAYNTGVPVSRACVLEFPEDPKTWGESGENGATKHQFMCGKWLMVAPVYKTADIKQWSFYLPPGKWTDFITGIEYEGGKTITGYDVSDYKFPVLVREGGIIPMYPQSYYDGSRYQQKPRDPLTLDIYPSKEKTQFELIEDDGITYKFKTDRMYNKTLIECEPGDENTVKINITGQHEGSGYEGMPEKRNYRLQVHGPKPQAVIVKLDKL</sequence>
<feature type="non-terminal residue" evidence="5">
    <location>
        <position position="1"/>
    </location>
</feature>
<dbReference type="InterPro" id="IPR048395">
    <property type="entry name" value="Glyco_hydro_31_C"/>
</dbReference>
<dbReference type="InterPro" id="IPR000322">
    <property type="entry name" value="Glyco_hydro_31_TIM"/>
</dbReference>
<name>A0A382LKC0_9ZZZZ</name>
<dbReference type="InterPro" id="IPR013780">
    <property type="entry name" value="Glyco_hydro_b"/>
</dbReference>
<accession>A0A382LKC0</accession>
<comment type="similarity">
    <text evidence="1">Belongs to the glycosyl hydrolase 31 family.</text>
</comment>
<feature type="domain" description="DUF5110" evidence="3">
    <location>
        <begin position="311"/>
        <end position="386"/>
    </location>
</feature>
<reference evidence="5" key="1">
    <citation type="submission" date="2018-05" db="EMBL/GenBank/DDBJ databases">
        <authorList>
            <person name="Lanie J.A."/>
            <person name="Ng W.-L."/>
            <person name="Kazmierczak K.M."/>
            <person name="Andrzejewski T.M."/>
            <person name="Davidsen T.M."/>
            <person name="Wayne K.J."/>
            <person name="Tettelin H."/>
            <person name="Glass J.I."/>
            <person name="Rusch D."/>
            <person name="Podicherti R."/>
            <person name="Tsui H.-C.T."/>
            <person name="Winkler M.E."/>
        </authorList>
    </citation>
    <scope>NUCLEOTIDE SEQUENCE</scope>
</reference>
<feature type="domain" description="Glycosyl hydrolase family 31 C-terminal" evidence="4">
    <location>
        <begin position="196"/>
        <end position="291"/>
    </location>
</feature>
<evidence type="ECO:0000313" key="5">
    <source>
        <dbReference type="EMBL" id="SVC36713.1"/>
    </source>
</evidence>
<evidence type="ECO:0000256" key="1">
    <source>
        <dbReference type="ARBA" id="ARBA00007806"/>
    </source>
</evidence>
<dbReference type="GO" id="GO:0004553">
    <property type="term" value="F:hydrolase activity, hydrolyzing O-glycosyl compounds"/>
    <property type="evidence" value="ECO:0007669"/>
    <property type="project" value="InterPro"/>
</dbReference>
<dbReference type="EMBL" id="UINC01087390">
    <property type="protein sequence ID" value="SVC36713.1"/>
    <property type="molecule type" value="Genomic_DNA"/>
</dbReference>
<dbReference type="Gene3D" id="2.60.40.1180">
    <property type="entry name" value="Golgi alpha-mannosidase II"/>
    <property type="match status" value="2"/>
</dbReference>
<dbReference type="InterPro" id="IPR017853">
    <property type="entry name" value="GH"/>
</dbReference>
<dbReference type="Gene3D" id="3.20.20.80">
    <property type="entry name" value="Glycosidases"/>
    <property type="match status" value="1"/>
</dbReference>
<dbReference type="Pfam" id="PF01055">
    <property type="entry name" value="Glyco_hydro_31_2nd"/>
    <property type="match status" value="1"/>
</dbReference>
<feature type="non-terminal residue" evidence="5">
    <location>
        <position position="399"/>
    </location>
</feature>